<name>A0A486V5E8_KLEPN</name>
<proteinExistence type="inferred from homology"/>
<organism evidence="14">
    <name type="scientific">Klebsiella pneumoniae</name>
    <dbReference type="NCBI Taxonomy" id="573"/>
    <lineage>
        <taxon>Bacteria</taxon>
        <taxon>Pseudomonadati</taxon>
        <taxon>Pseudomonadota</taxon>
        <taxon>Gammaproteobacteria</taxon>
        <taxon>Enterobacterales</taxon>
        <taxon>Enterobacteriaceae</taxon>
        <taxon>Klebsiella/Raoultella group</taxon>
        <taxon>Klebsiella</taxon>
        <taxon>Klebsiella pneumoniae complex</taxon>
    </lineage>
</organism>
<feature type="site" description="Deprotonates C-terminal active site Cys" evidence="9">
    <location>
        <position position="25"/>
    </location>
</feature>
<evidence type="ECO:0000313" key="16">
    <source>
        <dbReference type="Proteomes" id="UP000376235"/>
    </source>
</evidence>
<dbReference type="EMBL" id="FLDK01000009">
    <property type="protein sequence ID" value="SAT30239.1"/>
    <property type="molecule type" value="Genomic_DNA"/>
</dbReference>
<evidence type="ECO:0000313" key="13">
    <source>
        <dbReference type="EMBL" id="VGK68131.1"/>
    </source>
</evidence>
<gene>
    <name evidence="14" type="primary">trxA_3</name>
    <name evidence="12" type="synonym">trxA_1</name>
    <name evidence="12" type="ORF">SAMEA2273558_03827</name>
    <name evidence="14" type="ORF">SAMEA4873559_05095</name>
    <name evidence="13" type="ORF">SAMEA4873632_00328</name>
</gene>
<evidence type="ECO:0000313" key="15">
    <source>
        <dbReference type="Proteomes" id="UP000077826"/>
    </source>
</evidence>
<dbReference type="PROSITE" id="PS00194">
    <property type="entry name" value="THIOREDOXIN_1"/>
    <property type="match status" value="1"/>
</dbReference>
<reference evidence="14 16" key="1">
    <citation type="submission" date="2019-03" db="EMBL/GenBank/DDBJ databases">
        <authorList>
            <consortium name="Pathogen Informatics"/>
        </authorList>
    </citation>
    <scope>NUCLEOTIDE SEQUENCE</scope>
    <source>
        <strain evidence="14">5012STDY7626358</strain>
        <strain evidence="13 16">5012STDY7626430</strain>
        <strain evidence="15">k480</strain>
        <strain evidence="12">K480</strain>
    </source>
</reference>
<protein>
    <recommendedName>
        <fullName evidence="7 8">Thioredoxin</fullName>
    </recommendedName>
</protein>
<dbReference type="GO" id="GO:0005737">
    <property type="term" value="C:cytoplasm"/>
    <property type="evidence" value="ECO:0007669"/>
    <property type="project" value="TreeGrafter"/>
</dbReference>
<dbReference type="AlphaFoldDB" id="A0A486V5E8"/>
<dbReference type="RefSeq" id="WP_033128522.1">
    <property type="nucleotide sequence ID" value="NZ_CAAGXR010000015.1"/>
</dbReference>
<dbReference type="PIRSF" id="PIRSF000077">
    <property type="entry name" value="Thioredoxin"/>
    <property type="match status" value="1"/>
</dbReference>
<dbReference type="InterPro" id="IPR013766">
    <property type="entry name" value="Thioredoxin_domain"/>
</dbReference>
<evidence type="ECO:0000256" key="3">
    <source>
        <dbReference type="ARBA" id="ARBA00022448"/>
    </source>
</evidence>
<evidence type="ECO:0000256" key="8">
    <source>
        <dbReference type="PIRNR" id="PIRNR000077"/>
    </source>
</evidence>
<dbReference type="GO" id="GO:0015035">
    <property type="term" value="F:protein-disulfide reductase activity"/>
    <property type="evidence" value="ECO:0007669"/>
    <property type="project" value="UniProtKB-UniRule"/>
</dbReference>
<comment type="function">
    <text evidence="1">Participates in various redox reactions through the reversible oxidation of its active center dithiol to a disulfide and catalyzes dithiol-disulfide exchange reactions.</text>
</comment>
<feature type="active site" description="Nucleophile" evidence="9">
    <location>
        <position position="31"/>
    </location>
</feature>
<evidence type="ECO:0000256" key="10">
    <source>
        <dbReference type="PIRSR" id="PIRSR000077-4"/>
    </source>
</evidence>
<dbReference type="EMBL" id="CAAHDD010000019">
    <property type="protein sequence ID" value="VGM45846.1"/>
    <property type="molecule type" value="Genomic_DNA"/>
</dbReference>
<dbReference type="InterPro" id="IPR036249">
    <property type="entry name" value="Thioredoxin-like_sf"/>
</dbReference>
<dbReference type="CDD" id="cd02947">
    <property type="entry name" value="TRX_family"/>
    <property type="match status" value="1"/>
</dbReference>
<evidence type="ECO:0000256" key="5">
    <source>
        <dbReference type="ARBA" id="ARBA00023157"/>
    </source>
</evidence>
<dbReference type="Proteomes" id="UP000376235">
    <property type="component" value="Unassembled WGS sequence"/>
</dbReference>
<feature type="disulfide bond" description="Redox-active" evidence="10">
    <location>
        <begin position="31"/>
        <end position="34"/>
    </location>
</feature>
<feature type="domain" description="Thioredoxin" evidence="11">
    <location>
        <begin position="1"/>
        <end position="107"/>
    </location>
</feature>
<feature type="site" description="Contributes to redox potential value" evidence="9">
    <location>
        <position position="32"/>
    </location>
</feature>
<evidence type="ECO:0000256" key="9">
    <source>
        <dbReference type="PIRSR" id="PIRSR000077-1"/>
    </source>
</evidence>
<dbReference type="InterPro" id="IPR005746">
    <property type="entry name" value="Thioredoxin"/>
</dbReference>
<evidence type="ECO:0000256" key="7">
    <source>
        <dbReference type="NCBIfam" id="TIGR01068"/>
    </source>
</evidence>
<evidence type="ECO:0000256" key="6">
    <source>
        <dbReference type="ARBA" id="ARBA00023284"/>
    </source>
</evidence>
<dbReference type="SUPFAM" id="SSF52833">
    <property type="entry name" value="Thioredoxin-like"/>
    <property type="match status" value="1"/>
</dbReference>
<comment type="similarity">
    <text evidence="2 8">Belongs to the thioredoxin family.</text>
</comment>
<dbReference type="Pfam" id="PF00085">
    <property type="entry name" value="Thioredoxin"/>
    <property type="match status" value="1"/>
</dbReference>
<keyword evidence="4" id="KW-0249">Electron transport</keyword>
<dbReference type="PROSITE" id="PS51352">
    <property type="entry name" value="THIOREDOXIN_2"/>
    <property type="match status" value="1"/>
</dbReference>
<dbReference type="Gene3D" id="3.40.30.10">
    <property type="entry name" value="Glutaredoxin"/>
    <property type="match status" value="1"/>
</dbReference>
<evidence type="ECO:0000256" key="2">
    <source>
        <dbReference type="ARBA" id="ARBA00008987"/>
    </source>
</evidence>
<evidence type="ECO:0000259" key="11">
    <source>
        <dbReference type="PROSITE" id="PS51352"/>
    </source>
</evidence>
<feature type="active site" description="Nucleophile" evidence="9">
    <location>
        <position position="34"/>
    </location>
</feature>
<keyword evidence="6 10" id="KW-0676">Redox-active center</keyword>
<keyword evidence="5 10" id="KW-1015">Disulfide bond</keyword>
<dbReference type="PANTHER" id="PTHR45663">
    <property type="entry name" value="GEO12009P1"/>
    <property type="match status" value="1"/>
</dbReference>
<accession>A0A486V5E8</accession>
<dbReference type="FunFam" id="3.40.30.10:FF:000001">
    <property type="entry name" value="Thioredoxin"/>
    <property type="match status" value="1"/>
</dbReference>
<dbReference type="NCBIfam" id="TIGR01068">
    <property type="entry name" value="thioredoxin"/>
    <property type="match status" value="1"/>
</dbReference>
<keyword evidence="3" id="KW-0813">Transport</keyword>
<dbReference type="PANTHER" id="PTHR45663:SF11">
    <property type="entry name" value="GEO12009P1"/>
    <property type="match status" value="1"/>
</dbReference>
<evidence type="ECO:0000256" key="1">
    <source>
        <dbReference type="ARBA" id="ARBA00003318"/>
    </source>
</evidence>
<feature type="site" description="Contributes to redox potential value" evidence="9">
    <location>
        <position position="33"/>
    </location>
</feature>
<evidence type="ECO:0000313" key="14">
    <source>
        <dbReference type="EMBL" id="VGM45846.1"/>
    </source>
</evidence>
<dbReference type="Proteomes" id="UP000077826">
    <property type="component" value="Unassembled WGS sequence"/>
</dbReference>
<evidence type="ECO:0000256" key="4">
    <source>
        <dbReference type="ARBA" id="ARBA00022982"/>
    </source>
</evidence>
<dbReference type="PRINTS" id="PR00421">
    <property type="entry name" value="THIOREDOXIN"/>
</dbReference>
<dbReference type="InterPro" id="IPR017937">
    <property type="entry name" value="Thioredoxin_CS"/>
</dbReference>
<sequence>MSVKGVNKETFSQEVLNNNLPVLVDFWAPWCPPCVSVAPTIEQLSGEHETRLKVVKVNIDENAELASIYGIRSIPSFKVFNKGEIVLEFGGALPKKQIEEKLNDYLTTEK</sequence>
<evidence type="ECO:0000313" key="12">
    <source>
        <dbReference type="EMBL" id="SAT30239.1"/>
    </source>
</evidence>
<dbReference type="EMBL" id="CAAHCC010000001">
    <property type="protein sequence ID" value="VGK68131.1"/>
    <property type="molecule type" value="Genomic_DNA"/>
</dbReference>